<dbReference type="EMBL" id="OC859312">
    <property type="protein sequence ID" value="CAD7627444.1"/>
    <property type="molecule type" value="Genomic_DNA"/>
</dbReference>
<evidence type="ECO:0000256" key="6">
    <source>
        <dbReference type="ARBA" id="ARBA00023145"/>
    </source>
</evidence>
<evidence type="ECO:0000256" key="2">
    <source>
        <dbReference type="ARBA" id="ARBA00022670"/>
    </source>
</evidence>
<evidence type="ECO:0000256" key="8">
    <source>
        <dbReference type="SAM" id="SignalP"/>
    </source>
</evidence>
<dbReference type="PROSITE" id="PS00639">
    <property type="entry name" value="THIOL_PROTEASE_HIS"/>
    <property type="match status" value="1"/>
</dbReference>
<comment type="similarity">
    <text evidence="1">Belongs to the peptidase C1 family.</text>
</comment>
<feature type="chain" id="PRO_5035680245" description="Peptidase C1A papain C-terminal domain-containing protein" evidence="8">
    <location>
        <begin position="20"/>
        <end position="334"/>
    </location>
</feature>
<keyword evidence="5" id="KW-0788">Thiol protease</keyword>
<feature type="non-terminal residue" evidence="10">
    <location>
        <position position="1"/>
    </location>
</feature>
<dbReference type="InterPro" id="IPR025660">
    <property type="entry name" value="Pept_his_AS"/>
</dbReference>
<dbReference type="Gene3D" id="3.90.70.10">
    <property type="entry name" value="Cysteine proteinases"/>
    <property type="match status" value="1"/>
</dbReference>
<protein>
    <recommendedName>
        <fullName evidence="9">Peptidase C1A papain C-terminal domain-containing protein</fullName>
    </recommendedName>
</protein>
<dbReference type="InterPro" id="IPR025661">
    <property type="entry name" value="Pept_asp_AS"/>
</dbReference>
<dbReference type="Proteomes" id="UP000759131">
    <property type="component" value="Unassembled WGS sequence"/>
</dbReference>
<dbReference type="PRINTS" id="PR00705">
    <property type="entry name" value="PAPAIN"/>
</dbReference>
<keyword evidence="4" id="KW-0378">Hydrolase</keyword>
<keyword evidence="11" id="KW-1185">Reference proteome</keyword>
<dbReference type="Pfam" id="PF08127">
    <property type="entry name" value="Propeptide_C1"/>
    <property type="match status" value="1"/>
</dbReference>
<feature type="signal peptide" evidence="8">
    <location>
        <begin position="1"/>
        <end position="19"/>
    </location>
</feature>
<dbReference type="GO" id="GO:0006508">
    <property type="term" value="P:proteolysis"/>
    <property type="evidence" value="ECO:0007669"/>
    <property type="project" value="UniProtKB-KW"/>
</dbReference>
<evidence type="ECO:0000256" key="7">
    <source>
        <dbReference type="ARBA" id="ARBA00023157"/>
    </source>
</evidence>
<feature type="domain" description="Peptidase C1A papain C-terminal" evidence="9">
    <location>
        <begin position="82"/>
        <end position="331"/>
    </location>
</feature>
<organism evidence="10">
    <name type="scientific">Medioppia subpectinata</name>
    <dbReference type="NCBI Taxonomy" id="1979941"/>
    <lineage>
        <taxon>Eukaryota</taxon>
        <taxon>Metazoa</taxon>
        <taxon>Ecdysozoa</taxon>
        <taxon>Arthropoda</taxon>
        <taxon>Chelicerata</taxon>
        <taxon>Arachnida</taxon>
        <taxon>Acari</taxon>
        <taxon>Acariformes</taxon>
        <taxon>Sarcoptiformes</taxon>
        <taxon>Oribatida</taxon>
        <taxon>Brachypylina</taxon>
        <taxon>Oppioidea</taxon>
        <taxon>Oppiidae</taxon>
        <taxon>Medioppia</taxon>
    </lineage>
</organism>
<evidence type="ECO:0000259" key="9">
    <source>
        <dbReference type="SMART" id="SM00645"/>
    </source>
</evidence>
<evidence type="ECO:0000313" key="10">
    <source>
        <dbReference type="EMBL" id="CAD7627444.1"/>
    </source>
</evidence>
<dbReference type="SUPFAM" id="SSF54001">
    <property type="entry name" value="Cysteine proteinases"/>
    <property type="match status" value="1"/>
</dbReference>
<dbReference type="EMBL" id="CAJPIZ010004737">
    <property type="protein sequence ID" value="CAG2107874.1"/>
    <property type="molecule type" value="Genomic_DNA"/>
</dbReference>
<dbReference type="AlphaFoldDB" id="A0A7R9KQD9"/>
<reference evidence="10" key="1">
    <citation type="submission" date="2020-11" db="EMBL/GenBank/DDBJ databases">
        <authorList>
            <person name="Tran Van P."/>
        </authorList>
    </citation>
    <scope>NUCLEOTIDE SEQUENCE</scope>
</reference>
<dbReference type="InterPro" id="IPR012599">
    <property type="entry name" value="Propeptide_C1A"/>
</dbReference>
<evidence type="ECO:0000256" key="1">
    <source>
        <dbReference type="ARBA" id="ARBA00008455"/>
    </source>
</evidence>
<dbReference type="InterPro" id="IPR000169">
    <property type="entry name" value="Pept_cys_AS"/>
</dbReference>
<keyword evidence="3 8" id="KW-0732">Signal</keyword>
<evidence type="ECO:0000313" key="11">
    <source>
        <dbReference type="Proteomes" id="UP000759131"/>
    </source>
</evidence>
<dbReference type="InterPro" id="IPR000668">
    <property type="entry name" value="Peptidase_C1A_C"/>
</dbReference>
<dbReference type="GO" id="GO:0004197">
    <property type="term" value="F:cysteine-type endopeptidase activity"/>
    <property type="evidence" value="ECO:0007669"/>
    <property type="project" value="InterPro"/>
</dbReference>
<dbReference type="PROSITE" id="PS00640">
    <property type="entry name" value="THIOL_PROTEASE_ASN"/>
    <property type="match status" value="1"/>
</dbReference>
<keyword evidence="7" id="KW-1015">Disulfide bond</keyword>
<keyword evidence="6" id="KW-0865">Zymogen</keyword>
<dbReference type="Pfam" id="PF00112">
    <property type="entry name" value="Peptidase_C1"/>
    <property type="match status" value="1"/>
</dbReference>
<gene>
    <name evidence="10" type="ORF">OSB1V03_LOCUS7870</name>
</gene>
<sequence length="334" mass="36743">MTKLLLVVALTTFIVGSHQTPTGFKSNDDLIDYVNNLDTTWRAGKNFDDSYPENYLRGLLGVRSLRDIPYPKQPEVDPDLEIPESFDAREQWPDCPSIREVRDQGSCGSCWAFATVEAISDRICIASQGKQKVEVSAENLVACCSACGMGCSGGWPEQAWGYYKHTGLVSGGLYDSHVGCQPYSINACEHHVSGHLPPCDKELRPTPKCQHTCEAGYNGTYAKDLHFGQSSYGFSNQNKQVQADIMKNGPVVAAFNVYPDFLTYKSGVYHHVGGGSPGGHAVKIIGWGVESGVDYWLVANSWNPDWGDKGYFKIRRGHNECQFESDISAGLPKL</sequence>
<dbReference type="InterPro" id="IPR013128">
    <property type="entry name" value="Peptidase_C1A"/>
</dbReference>
<proteinExistence type="inferred from homology"/>
<name>A0A7R9KQD9_9ACAR</name>
<dbReference type="SMART" id="SM00645">
    <property type="entry name" value="Pept_C1"/>
    <property type="match status" value="1"/>
</dbReference>
<dbReference type="FunFam" id="3.90.70.10:FF:000031">
    <property type="entry name" value="Cathepsin B"/>
    <property type="match status" value="1"/>
</dbReference>
<evidence type="ECO:0000256" key="3">
    <source>
        <dbReference type="ARBA" id="ARBA00022729"/>
    </source>
</evidence>
<dbReference type="InterPro" id="IPR038765">
    <property type="entry name" value="Papain-like_cys_pep_sf"/>
</dbReference>
<dbReference type="OrthoDB" id="640249at2759"/>
<evidence type="ECO:0000256" key="4">
    <source>
        <dbReference type="ARBA" id="ARBA00022801"/>
    </source>
</evidence>
<accession>A0A7R9KQD9</accession>
<dbReference type="CDD" id="cd02620">
    <property type="entry name" value="Peptidase_C1A_CathepsinB"/>
    <property type="match status" value="1"/>
</dbReference>
<dbReference type="PROSITE" id="PS00139">
    <property type="entry name" value="THIOL_PROTEASE_CYS"/>
    <property type="match status" value="1"/>
</dbReference>
<evidence type="ECO:0000256" key="5">
    <source>
        <dbReference type="ARBA" id="ARBA00022807"/>
    </source>
</evidence>
<keyword evidence="2" id="KW-0645">Protease</keyword>
<dbReference type="PANTHER" id="PTHR12411">
    <property type="entry name" value="CYSTEINE PROTEASE FAMILY C1-RELATED"/>
    <property type="match status" value="1"/>
</dbReference>